<reference evidence="4 5" key="1">
    <citation type="journal article" date="2019" name="Mol. Biol. Evol.">
        <title>Blast fungal genomes show frequent chromosomal changes, gene gains and losses, and effector gene turnover.</title>
        <authorList>
            <person name="Gomez Luciano L.B."/>
            <person name="Jason Tsai I."/>
            <person name="Chuma I."/>
            <person name="Tosa Y."/>
            <person name="Chen Y.H."/>
            <person name="Li J.Y."/>
            <person name="Li M.Y."/>
            <person name="Jade Lu M.Y."/>
            <person name="Nakayashiki H."/>
            <person name="Li W.H."/>
        </authorList>
    </citation>
    <scope>NUCLEOTIDE SEQUENCE [LARGE SCALE GENOMIC DNA]</scope>
    <source>
        <strain evidence="4">MZ5-1-6</strain>
    </source>
</reference>
<evidence type="ECO:0000259" key="3">
    <source>
        <dbReference type="PROSITE" id="PS50203"/>
    </source>
</evidence>
<dbReference type="InterPro" id="IPR038765">
    <property type="entry name" value="Papain-like_cys_pep_sf"/>
</dbReference>
<feature type="domain" description="Calpain catalytic" evidence="3">
    <location>
        <begin position="381"/>
        <end position="575"/>
    </location>
</feature>
<feature type="compositionally biased region" description="Basic and acidic residues" evidence="2">
    <location>
        <begin position="351"/>
        <end position="372"/>
    </location>
</feature>
<dbReference type="GO" id="GO:0006508">
    <property type="term" value="P:proteolysis"/>
    <property type="evidence" value="ECO:0007669"/>
    <property type="project" value="InterPro"/>
</dbReference>
<sequence>MGDMSRFPEGRQVSIDPYALVSAIMGSQVRSGEASTATEREYDDLVDVRRGEEHNDEETQMNEGRGPRPDQAPKNVCIGAANPYAIVEAMLGRRIDKYNTQVTELMANVLQTDYDELFDMKHHSLLYAGLRLNEKERKAERFTQKDMKILDERDLVTPDLSRVQRIKDLERIGISDVDNIKVKVARLQNGKLRLVLHAHQLGRTVTNREVTRSLNELITPFRRHHGDSRGGRWTPPNGSWRDMYDYFFQMFNRRLVEDVNQFRIGKEYNMNALGQVTVNNKPFTAYNRFDDPQQGCSTNSWLIAALFSVYWSDPCSINRDTRLYGSDRHRRSGGGCGRRSSGSDEDSGEDERDRSSEGQRRVLSIKFHDKGGDNNNKTQIVDVNYEIPMNNSNNEPLYCRASDGADIWPSLYEKAFAKWITGTDSDQPDITQTHCGDPIKAMAQINGREPLYYHCERHNAADLVGLVRHNCVNFKTINPMTAFTHATGDQFRGANIVANHAYSVLGYAILGGRQYMVLRNPWGVSEPQGLSSYPGLVSRVETDFWTPAALLDHGGLFALEAEAFKRCFDYIGVAK</sequence>
<dbReference type="Proteomes" id="UP000294847">
    <property type="component" value="Chromosome 4"/>
</dbReference>
<name>A0A4V1C6K9_PYROR</name>
<dbReference type="AlphaFoldDB" id="A0A4V1C6K9"/>
<evidence type="ECO:0000313" key="5">
    <source>
        <dbReference type="Proteomes" id="UP000294847"/>
    </source>
</evidence>
<dbReference type="EMBL" id="CP034207">
    <property type="protein sequence ID" value="QBZ60248.1"/>
    <property type="molecule type" value="Genomic_DNA"/>
</dbReference>
<protein>
    <recommendedName>
        <fullName evidence="3">Calpain catalytic domain-containing protein</fullName>
    </recommendedName>
</protein>
<dbReference type="GO" id="GO:0004198">
    <property type="term" value="F:calcium-dependent cysteine-type endopeptidase activity"/>
    <property type="evidence" value="ECO:0007669"/>
    <property type="project" value="InterPro"/>
</dbReference>
<feature type="compositionally biased region" description="Polar residues" evidence="2">
    <location>
        <begin position="28"/>
        <end position="37"/>
    </location>
</feature>
<evidence type="ECO:0000313" key="4">
    <source>
        <dbReference type="EMBL" id="QBZ60248.1"/>
    </source>
</evidence>
<dbReference type="PROSITE" id="PS50203">
    <property type="entry name" value="CALPAIN_CAT"/>
    <property type="match status" value="1"/>
</dbReference>
<organism evidence="4 5">
    <name type="scientific">Pyricularia oryzae</name>
    <name type="common">Rice blast fungus</name>
    <name type="synonym">Magnaporthe oryzae</name>
    <dbReference type="NCBI Taxonomy" id="318829"/>
    <lineage>
        <taxon>Eukaryota</taxon>
        <taxon>Fungi</taxon>
        <taxon>Dikarya</taxon>
        <taxon>Ascomycota</taxon>
        <taxon>Pezizomycotina</taxon>
        <taxon>Sordariomycetes</taxon>
        <taxon>Sordariomycetidae</taxon>
        <taxon>Magnaporthales</taxon>
        <taxon>Pyriculariaceae</taxon>
        <taxon>Pyricularia</taxon>
    </lineage>
</organism>
<proteinExistence type="predicted"/>
<feature type="region of interest" description="Disordered" evidence="2">
    <location>
        <begin position="322"/>
        <end position="377"/>
    </location>
</feature>
<accession>A0A4V1C6K9</accession>
<evidence type="ECO:0000256" key="1">
    <source>
        <dbReference type="PROSITE-ProRule" id="PRU00239"/>
    </source>
</evidence>
<dbReference type="Pfam" id="PF00648">
    <property type="entry name" value="Peptidase_C2"/>
    <property type="match status" value="1"/>
</dbReference>
<dbReference type="Gene3D" id="3.90.70.10">
    <property type="entry name" value="Cysteine proteinases"/>
    <property type="match status" value="1"/>
</dbReference>
<dbReference type="InterPro" id="IPR001300">
    <property type="entry name" value="Peptidase_C2_calpain_cat"/>
</dbReference>
<evidence type="ECO:0000256" key="2">
    <source>
        <dbReference type="SAM" id="MobiDB-lite"/>
    </source>
</evidence>
<comment type="caution">
    <text evidence="1">Lacks conserved residue(s) required for the propagation of feature annotation.</text>
</comment>
<dbReference type="SUPFAM" id="SSF54001">
    <property type="entry name" value="Cysteine proteinases"/>
    <property type="match status" value="1"/>
</dbReference>
<gene>
    <name evidence="4" type="ORF">PoMZ_07187</name>
</gene>
<feature type="region of interest" description="Disordered" evidence="2">
    <location>
        <begin position="28"/>
        <end position="73"/>
    </location>
</feature>